<keyword evidence="6" id="KW-0788">Thiol protease</keyword>
<keyword evidence="4" id="KW-0833">Ubl conjugation pathway</keyword>
<gene>
    <name evidence="8" type="primary">ABSGL_08820.1 scaffold 10439</name>
</gene>
<evidence type="ECO:0000256" key="3">
    <source>
        <dbReference type="ARBA" id="ARBA00022670"/>
    </source>
</evidence>
<dbReference type="GO" id="GO:0004843">
    <property type="term" value="F:cysteine-type deubiquitinase activity"/>
    <property type="evidence" value="ECO:0007669"/>
    <property type="project" value="UniProtKB-EC"/>
</dbReference>
<dbReference type="Proteomes" id="UP000078561">
    <property type="component" value="Unassembled WGS sequence"/>
</dbReference>
<dbReference type="PROSITE" id="PS50235">
    <property type="entry name" value="USP_3"/>
    <property type="match status" value="1"/>
</dbReference>
<dbReference type="Gene3D" id="3.90.70.10">
    <property type="entry name" value="Cysteine proteinases"/>
    <property type="match status" value="1"/>
</dbReference>
<keyword evidence="5" id="KW-0378">Hydrolase</keyword>
<comment type="catalytic activity">
    <reaction evidence="1">
        <text>Thiol-dependent hydrolysis of ester, thioester, amide, peptide and isopeptide bonds formed by the C-terminal Gly of ubiquitin (a 76-residue protein attached to proteins as an intracellular targeting signal).</text>
        <dbReference type="EC" id="3.4.19.12"/>
    </reaction>
</comment>
<keyword evidence="9" id="KW-1185">Reference proteome</keyword>
<evidence type="ECO:0000259" key="7">
    <source>
        <dbReference type="PROSITE" id="PS50235"/>
    </source>
</evidence>
<dbReference type="PANTHER" id="PTHR43982:SF6">
    <property type="entry name" value="UBIQUITIN CARBOXYL-TERMINAL HYDROLASE 2-RELATED"/>
    <property type="match status" value="1"/>
</dbReference>
<evidence type="ECO:0000313" key="9">
    <source>
        <dbReference type="Proteomes" id="UP000078561"/>
    </source>
</evidence>
<dbReference type="InterPro" id="IPR044635">
    <property type="entry name" value="UBP14-like"/>
</dbReference>
<dbReference type="InterPro" id="IPR018200">
    <property type="entry name" value="USP_CS"/>
</dbReference>
<dbReference type="GO" id="GO:0070628">
    <property type="term" value="F:proteasome binding"/>
    <property type="evidence" value="ECO:0007669"/>
    <property type="project" value="TreeGrafter"/>
</dbReference>
<dbReference type="GO" id="GO:0016579">
    <property type="term" value="P:protein deubiquitination"/>
    <property type="evidence" value="ECO:0007669"/>
    <property type="project" value="InterPro"/>
</dbReference>
<evidence type="ECO:0000256" key="4">
    <source>
        <dbReference type="ARBA" id="ARBA00022786"/>
    </source>
</evidence>
<evidence type="ECO:0000256" key="6">
    <source>
        <dbReference type="ARBA" id="ARBA00022807"/>
    </source>
</evidence>
<dbReference type="GO" id="GO:0043161">
    <property type="term" value="P:proteasome-mediated ubiquitin-dependent protein catabolic process"/>
    <property type="evidence" value="ECO:0007669"/>
    <property type="project" value="InterPro"/>
</dbReference>
<dbReference type="EMBL" id="LT554026">
    <property type="protein sequence ID" value="SAM03003.1"/>
    <property type="molecule type" value="Genomic_DNA"/>
</dbReference>
<evidence type="ECO:0000256" key="1">
    <source>
        <dbReference type="ARBA" id="ARBA00000707"/>
    </source>
</evidence>
<reference evidence="8" key="1">
    <citation type="submission" date="2016-04" db="EMBL/GenBank/DDBJ databases">
        <authorList>
            <person name="Evans L.H."/>
            <person name="Alamgir A."/>
            <person name="Owens N."/>
            <person name="Weber N.D."/>
            <person name="Virtaneva K."/>
            <person name="Barbian K."/>
            <person name="Babar A."/>
            <person name="Rosenke K."/>
        </authorList>
    </citation>
    <scope>NUCLEOTIDE SEQUENCE [LARGE SCALE GENOMIC DNA]</scope>
    <source>
        <strain evidence="8">CBS 101.48</strain>
    </source>
</reference>
<name>A0A163JYV5_ABSGL</name>
<organism evidence="8">
    <name type="scientific">Absidia glauca</name>
    <name type="common">Pin mould</name>
    <dbReference type="NCBI Taxonomy" id="4829"/>
    <lineage>
        <taxon>Eukaryota</taxon>
        <taxon>Fungi</taxon>
        <taxon>Fungi incertae sedis</taxon>
        <taxon>Mucoromycota</taxon>
        <taxon>Mucoromycotina</taxon>
        <taxon>Mucoromycetes</taxon>
        <taxon>Mucorales</taxon>
        <taxon>Cunninghamellaceae</taxon>
        <taxon>Absidia</taxon>
    </lineage>
</organism>
<accession>A0A163JYV5</accession>
<evidence type="ECO:0000256" key="5">
    <source>
        <dbReference type="ARBA" id="ARBA00022801"/>
    </source>
</evidence>
<dbReference type="InterPro" id="IPR028889">
    <property type="entry name" value="USP"/>
</dbReference>
<dbReference type="EC" id="3.4.19.12" evidence="2"/>
<dbReference type="AlphaFoldDB" id="A0A163JYV5"/>
<feature type="domain" description="USP" evidence="7">
    <location>
        <begin position="1"/>
        <end position="87"/>
    </location>
</feature>
<dbReference type="PROSITE" id="PS00973">
    <property type="entry name" value="USP_2"/>
    <property type="match status" value="1"/>
</dbReference>
<dbReference type="InterPro" id="IPR001394">
    <property type="entry name" value="Peptidase_C19_UCH"/>
</dbReference>
<dbReference type="STRING" id="4829.A0A163JYV5"/>
<evidence type="ECO:0000313" key="8">
    <source>
        <dbReference type="EMBL" id="SAM03003.1"/>
    </source>
</evidence>
<dbReference type="OrthoDB" id="2420415at2759"/>
<evidence type="ECO:0000256" key="2">
    <source>
        <dbReference type="ARBA" id="ARBA00012759"/>
    </source>
</evidence>
<proteinExistence type="predicted"/>
<dbReference type="PANTHER" id="PTHR43982">
    <property type="entry name" value="UBIQUITIN CARBOXYL-TERMINAL HYDROLASE"/>
    <property type="match status" value="1"/>
</dbReference>
<dbReference type="SUPFAM" id="SSF54001">
    <property type="entry name" value="Cysteine proteinases"/>
    <property type="match status" value="1"/>
</dbReference>
<dbReference type="InParanoid" id="A0A163JYV5"/>
<keyword evidence="3" id="KW-0645">Protease</keyword>
<sequence>MDQVNHFETKIRHEYDDLTQCEYLLHAVFMHKGEANYGHYWLYILDHKTDCWWKFNDSLVTKVDEAEILRNTTGTKANPYFLVYIQKESIDSLADVSRSGA</sequence>
<dbReference type="InterPro" id="IPR038765">
    <property type="entry name" value="Papain-like_cys_pep_sf"/>
</dbReference>
<protein>
    <recommendedName>
        <fullName evidence="2">ubiquitinyl hydrolase 1</fullName>
        <ecNumber evidence="2">3.4.19.12</ecNumber>
    </recommendedName>
</protein>
<dbReference type="Pfam" id="PF00443">
    <property type="entry name" value="UCH"/>
    <property type="match status" value="1"/>
</dbReference>
<dbReference type="GO" id="GO:0061136">
    <property type="term" value="P:regulation of proteasomal protein catabolic process"/>
    <property type="evidence" value="ECO:0007669"/>
    <property type="project" value="TreeGrafter"/>
</dbReference>